<feature type="domain" description="ABC transporter" evidence="5">
    <location>
        <begin position="11"/>
        <end position="254"/>
    </location>
</feature>
<proteinExistence type="predicted"/>
<accession>A0A515ELK1</accession>
<dbReference type="InterPro" id="IPR027417">
    <property type="entry name" value="P-loop_NTPase"/>
</dbReference>
<keyword evidence="2" id="KW-0472">Membrane</keyword>
<sequence>MESNDLAPPLIEFRHVSFGYGGRLILDDISLSIPQGKVTALMGASGGGKTTVLRLIGGQVQAQSGEVLLHGGSQEAAPQDVGRLGREALFQARRRMGMLFQFGALFTDLSVFDNVAFPLREHTDLPEAMVRDVVLMKLNAVGLRGARDLMPSEVSGGMARRIALARAIALDPELVMYDEPFAGLDPISLGTAARLIRQLNDAMGLTSIVVSHDLDETFQIADHVIVLANGAIAAQGTPQEVRDSRDPLVHQFVNALPEGPVHFHYPAVDIDQDFAQELLP</sequence>
<name>A0A515ELK1_9BURK</name>
<evidence type="ECO:0000256" key="3">
    <source>
        <dbReference type="ARBA" id="ARBA00022741"/>
    </source>
</evidence>
<dbReference type="PANTHER" id="PTHR43023">
    <property type="entry name" value="PROTEIN TRIGALACTOSYLDIACYLGLYCEROL 3, CHLOROPLASTIC"/>
    <property type="match status" value="1"/>
</dbReference>
<dbReference type="PANTHER" id="PTHR43023:SF6">
    <property type="entry name" value="INTERMEMBRANE PHOSPHOLIPID TRANSPORT SYSTEM ATP-BINDING PROTEIN MLAF"/>
    <property type="match status" value="1"/>
</dbReference>
<organism evidence="6 7">
    <name type="scientific">Rhodoferax aquaticus</name>
    <dbReference type="NCBI Taxonomy" id="2527691"/>
    <lineage>
        <taxon>Bacteria</taxon>
        <taxon>Pseudomonadati</taxon>
        <taxon>Pseudomonadota</taxon>
        <taxon>Betaproteobacteria</taxon>
        <taxon>Burkholderiales</taxon>
        <taxon>Comamonadaceae</taxon>
        <taxon>Rhodoferax</taxon>
    </lineage>
</organism>
<keyword evidence="1" id="KW-0813">Transport</keyword>
<dbReference type="SUPFAM" id="SSF52540">
    <property type="entry name" value="P-loop containing nucleoside triphosphate hydrolases"/>
    <property type="match status" value="1"/>
</dbReference>
<dbReference type="CDD" id="cd03261">
    <property type="entry name" value="ABC_Org_Solvent_Resistant"/>
    <property type="match status" value="1"/>
</dbReference>
<dbReference type="GO" id="GO:0016887">
    <property type="term" value="F:ATP hydrolysis activity"/>
    <property type="evidence" value="ECO:0007669"/>
    <property type="project" value="InterPro"/>
</dbReference>
<evidence type="ECO:0000256" key="2">
    <source>
        <dbReference type="ARBA" id="ARBA00022475"/>
    </source>
</evidence>
<evidence type="ECO:0000313" key="6">
    <source>
        <dbReference type="EMBL" id="QDL53537.1"/>
    </source>
</evidence>
<keyword evidence="7" id="KW-1185">Reference proteome</keyword>
<gene>
    <name evidence="6" type="ORF">EXZ61_04730</name>
</gene>
<dbReference type="Pfam" id="PF00005">
    <property type="entry name" value="ABC_tran"/>
    <property type="match status" value="1"/>
</dbReference>
<protein>
    <submittedName>
        <fullName evidence="6">ABC transporter ATP-binding protein</fullName>
    </submittedName>
</protein>
<dbReference type="Proteomes" id="UP000317365">
    <property type="component" value="Chromosome"/>
</dbReference>
<reference evidence="7" key="1">
    <citation type="submission" date="2019-02" db="EMBL/GenBank/DDBJ databases">
        <title>Complete genome sequence of Rhodoferax sp. Gr-4.</title>
        <authorList>
            <person name="Jin L."/>
        </authorList>
    </citation>
    <scope>NUCLEOTIDE SEQUENCE [LARGE SCALE GENOMIC DNA]</scope>
    <source>
        <strain evidence="7">Gr-4</strain>
    </source>
</reference>
<dbReference type="SMART" id="SM00382">
    <property type="entry name" value="AAA"/>
    <property type="match status" value="1"/>
</dbReference>
<reference evidence="7" key="2">
    <citation type="journal article" date="2020" name="Int. J. Syst. Evol. Microbiol.">
        <title>Genomic insights into a novel species Rhodoferax aquaticus sp. nov., isolated from freshwater.</title>
        <authorList>
            <person name="Li T."/>
            <person name="Zhuo Y."/>
            <person name="Jin C.Z."/>
            <person name="Wu X."/>
            <person name="Ko S.R."/>
            <person name="Jin F.J."/>
            <person name="Ahn C.Y."/>
            <person name="Oh H.M."/>
            <person name="Lee H.G."/>
            <person name="Jin L."/>
        </authorList>
    </citation>
    <scope>NUCLEOTIDE SEQUENCE [LARGE SCALE GENOMIC DNA]</scope>
    <source>
        <strain evidence="7">Gr-4</strain>
    </source>
</reference>
<evidence type="ECO:0000256" key="4">
    <source>
        <dbReference type="ARBA" id="ARBA00022840"/>
    </source>
</evidence>
<dbReference type="RefSeq" id="WP_142809520.1">
    <property type="nucleotide sequence ID" value="NZ_CP036282.1"/>
</dbReference>
<dbReference type="InterPro" id="IPR003593">
    <property type="entry name" value="AAA+_ATPase"/>
</dbReference>
<dbReference type="AlphaFoldDB" id="A0A515ELK1"/>
<keyword evidence="2" id="KW-1003">Cell membrane</keyword>
<evidence type="ECO:0000259" key="5">
    <source>
        <dbReference type="PROSITE" id="PS50893"/>
    </source>
</evidence>
<evidence type="ECO:0000313" key="7">
    <source>
        <dbReference type="Proteomes" id="UP000317365"/>
    </source>
</evidence>
<evidence type="ECO:0000256" key="1">
    <source>
        <dbReference type="ARBA" id="ARBA00022448"/>
    </source>
</evidence>
<dbReference type="InterPro" id="IPR017871">
    <property type="entry name" value="ABC_transporter-like_CS"/>
</dbReference>
<dbReference type="EMBL" id="CP036282">
    <property type="protein sequence ID" value="QDL53537.1"/>
    <property type="molecule type" value="Genomic_DNA"/>
</dbReference>
<keyword evidence="4 6" id="KW-0067">ATP-binding</keyword>
<keyword evidence="3" id="KW-0547">Nucleotide-binding</keyword>
<dbReference type="GO" id="GO:0005524">
    <property type="term" value="F:ATP binding"/>
    <property type="evidence" value="ECO:0007669"/>
    <property type="project" value="UniProtKB-KW"/>
</dbReference>
<dbReference type="InterPro" id="IPR003439">
    <property type="entry name" value="ABC_transporter-like_ATP-bd"/>
</dbReference>
<dbReference type="PROSITE" id="PS00211">
    <property type="entry name" value="ABC_TRANSPORTER_1"/>
    <property type="match status" value="1"/>
</dbReference>
<dbReference type="KEGG" id="rhg:EXZ61_04730"/>
<dbReference type="PROSITE" id="PS50893">
    <property type="entry name" value="ABC_TRANSPORTER_2"/>
    <property type="match status" value="1"/>
</dbReference>
<dbReference type="Gene3D" id="3.40.50.300">
    <property type="entry name" value="P-loop containing nucleotide triphosphate hydrolases"/>
    <property type="match status" value="1"/>
</dbReference>